<dbReference type="AlphaFoldDB" id="A0A0L0N6Z0"/>
<dbReference type="PANTHER" id="PTHR12585">
    <property type="entry name" value="SCC1 / RAD21 FAMILY MEMBER"/>
    <property type="match status" value="1"/>
</dbReference>
<organism evidence="5 6">
    <name type="scientific">Tolypocladium ophioglossoides (strain CBS 100239)</name>
    <name type="common">Snaketongue truffleclub</name>
    <name type="synonym">Elaphocordyceps ophioglossoides</name>
    <dbReference type="NCBI Taxonomy" id="1163406"/>
    <lineage>
        <taxon>Eukaryota</taxon>
        <taxon>Fungi</taxon>
        <taxon>Dikarya</taxon>
        <taxon>Ascomycota</taxon>
        <taxon>Pezizomycotina</taxon>
        <taxon>Sordariomycetes</taxon>
        <taxon>Hypocreomycetidae</taxon>
        <taxon>Hypocreales</taxon>
        <taxon>Ophiocordycipitaceae</taxon>
        <taxon>Tolypocladium</taxon>
    </lineage>
</organism>
<dbReference type="EMBL" id="LFRF01000016">
    <property type="protein sequence ID" value="KND89781.1"/>
    <property type="molecule type" value="Genomic_DNA"/>
</dbReference>
<evidence type="ECO:0000313" key="6">
    <source>
        <dbReference type="Proteomes" id="UP000036947"/>
    </source>
</evidence>
<sequence length="691" mass="74553">MFYSHDILSNSQHGVATIWLAATVSKGTAAGNGAFRRLTRKAVQGVNVPKACETIIDPGAPLALRLQGSLLYGISRVFAQQCGYMLSDAEKTQSDMMTFFRVLKTSETDPHAGKTKRHLIMLEDDPAFDLSSALPDLELLQGDKELFGVPSQGSVNKFSQLTPHGGSSQSFSSTSNQPLLPFDLPSSSQCGGTYRLPSDFGHHSSPLAKHHRESNIMPEFQPFGDDELDPINGIGLDFDGDGNLVGIIEEEPELPPLPGASADRVQHFHSSIDALGEPEEHPVLCGGDELVLMGEDALPDADAFPVQSTRKQASDSHAKASETTETTETEQASAKNCRGRRRKAQIMLDQTDHISRAEFRSWHENYVENMHASRKRVKTTTRAQAKKNALALLYGNRIAGIGIGYGVFGASHPLAEEFAGKGLKARLQVLDPDEVDYGVAEKRGRRRKSPEAFEDEHAEEEGRRNVKQRVDEGAELGRGDGELLVFGDESALEIGMNAAARLDDRHSSSMMPWIQPASVIRGQGSAQKAAPSPSPLHGRGSVIGSIERHSDPVRTPLGAAGYGLQNSSTDFSGAIGALDFGRGNETQASGVGLDVASQEFLGYATKQAEEKGVTRDDDEEDRRWIDFDELANPETHSKAVAAQAFLHVLSLASKSSVAVEQDGADDKVPFGTIRISIAVARGRVVSVDELA</sequence>
<name>A0A0L0N6Z0_TOLOC</name>
<feature type="region of interest" description="Disordered" evidence="3">
    <location>
        <begin position="440"/>
        <end position="474"/>
    </location>
</feature>
<feature type="region of interest" description="Disordered" evidence="3">
    <location>
        <begin position="157"/>
        <end position="186"/>
    </location>
</feature>
<dbReference type="STRING" id="1163406.A0A0L0N6Z0"/>
<dbReference type="InterPro" id="IPR039781">
    <property type="entry name" value="Rad21/Rec8-like"/>
</dbReference>
<feature type="compositionally biased region" description="Polar residues" evidence="3">
    <location>
        <begin position="157"/>
        <end position="166"/>
    </location>
</feature>
<dbReference type="InterPro" id="IPR006910">
    <property type="entry name" value="Rad21_Rec8_N"/>
</dbReference>
<reference evidence="5 6" key="1">
    <citation type="journal article" date="2015" name="BMC Genomics">
        <title>The genome of the truffle-parasite Tolypocladium ophioglossoides and the evolution of antifungal peptaibiotics.</title>
        <authorList>
            <person name="Quandt C.A."/>
            <person name="Bushley K.E."/>
            <person name="Spatafora J.W."/>
        </authorList>
    </citation>
    <scope>NUCLEOTIDE SEQUENCE [LARGE SCALE GENOMIC DNA]</scope>
    <source>
        <strain evidence="5 6">CBS 100239</strain>
    </source>
</reference>
<accession>A0A0L0N6Z0</accession>
<dbReference type="CDD" id="cd21789">
    <property type="entry name" value="Rad21_Rec8_M_SpRec8p-like"/>
    <property type="match status" value="1"/>
</dbReference>
<evidence type="ECO:0000256" key="1">
    <source>
        <dbReference type="ARBA" id="ARBA00004123"/>
    </source>
</evidence>
<comment type="subcellular location">
    <subcellularLocation>
        <location evidence="1">Nucleus</location>
    </subcellularLocation>
</comment>
<proteinExistence type="predicted"/>
<protein>
    <submittedName>
        <fullName evidence="5">Meiotic recombination protein rec8</fullName>
    </submittedName>
</protein>
<evidence type="ECO:0000259" key="4">
    <source>
        <dbReference type="Pfam" id="PF04825"/>
    </source>
</evidence>
<dbReference type="GO" id="GO:0003682">
    <property type="term" value="F:chromatin binding"/>
    <property type="evidence" value="ECO:0007669"/>
    <property type="project" value="TreeGrafter"/>
</dbReference>
<dbReference type="PANTHER" id="PTHR12585:SF70">
    <property type="entry name" value="RAD21_REC8 N TERMINAL DOMAIN PROTEIN (AFU_ORTHOLOGUE AFUA_6G02900)"/>
    <property type="match status" value="1"/>
</dbReference>
<dbReference type="OrthoDB" id="5427633at2759"/>
<feature type="compositionally biased region" description="Basic and acidic residues" evidence="3">
    <location>
        <begin position="312"/>
        <end position="322"/>
    </location>
</feature>
<evidence type="ECO:0000256" key="2">
    <source>
        <dbReference type="ARBA" id="ARBA00023242"/>
    </source>
</evidence>
<evidence type="ECO:0000256" key="3">
    <source>
        <dbReference type="SAM" id="MobiDB-lite"/>
    </source>
</evidence>
<evidence type="ECO:0000313" key="5">
    <source>
        <dbReference type="EMBL" id="KND89781.1"/>
    </source>
</evidence>
<dbReference type="Pfam" id="PF04825">
    <property type="entry name" value="Rad21_Rec8_N"/>
    <property type="match status" value="1"/>
</dbReference>
<dbReference type="GO" id="GO:0007064">
    <property type="term" value="P:mitotic sister chromatid cohesion"/>
    <property type="evidence" value="ECO:0007669"/>
    <property type="project" value="TreeGrafter"/>
</dbReference>
<keyword evidence="6" id="KW-1185">Reference proteome</keyword>
<keyword evidence="2" id="KW-0539">Nucleus</keyword>
<dbReference type="GO" id="GO:0030892">
    <property type="term" value="C:mitotic cohesin complex"/>
    <property type="evidence" value="ECO:0007669"/>
    <property type="project" value="TreeGrafter"/>
</dbReference>
<feature type="region of interest" description="Disordered" evidence="3">
    <location>
        <begin position="307"/>
        <end position="341"/>
    </location>
</feature>
<comment type="caution">
    <text evidence="5">The sequence shown here is derived from an EMBL/GenBank/DDBJ whole genome shotgun (WGS) entry which is preliminary data.</text>
</comment>
<feature type="domain" description="Rad21/Rec8-like protein N-terminal" evidence="4">
    <location>
        <begin position="1"/>
        <end position="116"/>
    </location>
</feature>
<feature type="compositionally biased region" description="Basic and acidic residues" evidence="3">
    <location>
        <begin position="460"/>
        <end position="474"/>
    </location>
</feature>
<dbReference type="Proteomes" id="UP000036947">
    <property type="component" value="Unassembled WGS sequence"/>
</dbReference>
<dbReference type="GO" id="GO:0005634">
    <property type="term" value="C:nucleus"/>
    <property type="evidence" value="ECO:0007669"/>
    <property type="project" value="UniProtKB-SubCell"/>
</dbReference>
<dbReference type="CDD" id="cd21790">
    <property type="entry name" value="Rad21_Rec8_M_ScRec8p-like"/>
    <property type="match status" value="1"/>
</dbReference>
<gene>
    <name evidence="5" type="ORF">TOPH_05549</name>
</gene>